<feature type="signal peptide" evidence="1">
    <location>
        <begin position="1"/>
        <end position="23"/>
    </location>
</feature>
<evidence type="ECO:0008006" key="4">
    <source>
        <dbReference type="Google" id="ProtNLM"/>
    </source>
</evidence>
<evidence type="ECO:0000256" key="1">
    <source>
        <dbReference type="SAM" id="SignalP"/>
    </source>
</evidence>
<accession>A0ABN6M228</accession>
<evidence type="ECO:0000313" key="2">
    <source>
        <dbReference type="EMBL" id="BDD86944.1"/>
    </source>
</evidence>
<gene>
    <name evidence="2" type="ORF">DPPLL_13090</name>
</gene>
<keyword evidence="3" id="KW-1185">Reference proteome</keyword>
<sequence length="69" mass="7117">MKRLTGLLVVLLLLAGAGSAAFAASARCVVVEAEGNKLVLECERGTDGFEPGREVKIKAERTGAAIEGC</sequence>
<feature type="chain" id="PRO_5047159521" description="Secreted protein" evidence="1">
    <location>
        <begin position="24"/>
        <end position="69"/>
    </location>
</feature>
<name>A0ABN6M228_9BACT</name>
<evidence type="ECO:0000313" key="3">
    <source>
        <dbReference type="Proteomes" id="UP000830055"/>
    </source>
</evidence>
<organism evidence="2 3">
    <name type="scientific">Desulfofustis limnaeus</name>
    <dbReference type="NCBI Taxonomy" id="2740163"/>
    <lineage>
        <taxon>Bacteria</taxon>
        <taxon>Pseudomonadati</taxon>
        <taxon>Thermodesulfobacteriota</taxon>
        <taxon>Desulfobulbia</taxon>
        <taxon>Desulfobulbales</taxon>
        <taxon>Desulfocapsaceae</taxon>
        <taxon>Desulfofustis</taxon>
    </lineage>
</organism>
<dbReference type="EMBL" id="AP025516">
    <property type="protein sequence ID" value="BDD86944.1"/>
    <property type="molecule type" value="Genomic_DNA"/>
</dbReference>
<proteinExistence type="predicted"/>
<reference evidence="2 3" key="1">
    <citation type="submission" date="2022-01" db="EMBL/GenBank/DDBJ databases">
        <title>Desulfofustis limnae sp. nov., a novel mesophilic sulfate-reducing bacterium isolated from marsh soil.</title>
        <authorList>
            <person name="Watanabe M."/>
            <person name="Takahashi A."/>
            <person name="Kojima H."/>
            <person name="Fukui M."/>
        </authorList>
    </citation>
    <scope>NUCLEOTIDE SEQUENCE [LARGE SCALE GENOMIC DNA]</scope>
    <source>
        <strain evidence="2 3">PPLL</strain>
    </source>
</reference>
<dbReference type="Proteomes" id="UP000830055">
    <property type="component" value="Chromosome"/>
</dbReference>
<protein>
    <recommendedName>
        <fullName evidence="4">Secreted protein</fullName>
    </recommendedName>
</protein>
<keyword evidence="1" id="KW-0732">Signal</keyword>